<sequence>MTDRGSAHRDDSPAVALGPLAAVLGLVAAAGAWPTLMFLLLPWSLLAAGLAVAFGAMGVYYAEQGVGRLWTAVVGTALGLTGLVTCFLYFVVLAG</sequence>
<feature type="transmembrane region" description="Helical" evidence="1">
    <location>
        <begin position="39"/>
        <end position="62"/>
    </location>
</feature>
<keyword evidence="1" id="KW-1133">Transmembrane helix</keyword>
<keyword evidence="1" id="KW-0812">Transmembrane</keyword>
<accession>A0ABT2AUA6</accession>
<dbReference type="RefSeq" id="WP_258776052.1">
    <property type="nucleotide sequence ID" value="NZ_JANUGP010000001.1"/>
</dbReference>
<dbReference type="Proteomes" id="UP001205612">
    <property type="component" value="Unassembled WGS sequence"/>
</dbReference>
<proteinExistence type="predicted"/>
<evidence type="ECO:0008006" key="4">
    <source>
        <dbReference type="Google" id="ProtNLM"/>
    </source>
</evidence>
<name>A0ABT2AUA6_9ACTN</name>
<gene>
    <name evidence="2" type="ORF">NX794_01045</name>
</gene>
<keyword evidence="3" id="KW-1185">Reference proteome</keyword>
<dbReference type="EMBL" id="JANUGP010000001">
    <property type="protein sequence ID" value="MCS0599831.1"/>
    <property type="molecule type" value="Genomic_DNA"/>
</dbReference>
<protein>
    <recommendedName>
        <fullName evidence="4">Integral membrane protein</fullName>
    </recommendedName>
</protein>
<reference evidence="2 3" key="1">
    <citation type="submission" date="2022-08" db="EMBL/GenBank/DDBJ databases">
        <authorList>
            <person name="Somphong A."/>
            <person name="Phongsopitanun W."/>
        </authorList>
    </citation>
    <scope>NUCLEOTIDE SEQUENCE [LARGE SCALE GENOMIC DNA]</scope>
    <source>
        <strain evidence="2 3">LP11</strain>
    </source>
</reference>
<feature type="transmembrane region" description="Helical" evidence="1">
    <location>
        <begin position="12"/>
        <end position="33"/>
    </location>
</feature>
<evidence type="ECO:0000256" key="1">
    <source>
        <dbReference type="SAM" id="Phobius"/>
    </source>
</evidence>
<organism evidence="2 3">
    <name type="scientific">Streptomyces pyxinicus</name>
    <dbReference type="NCBI Taxonomy" id="2970331"/>
    <lineage>
        <taxon>Bacteria</taxon>
        <taxon>Bacillati</taxon>
        <taxon>Actinomycetota</taxon>
        <taxon>Actinomycetes</taxon>
        <taxon>Kitasatosporales</taxon>
        <taxon>Streptomycetaceae</taxon>
        <taxon>Streptomyces</taxon>
    </lineage>
</organism>
<evidence type="ECO:0000313" key="2">
    <source>
        <dbReference type="EMBL" id="MCS0599831.1"/>
    </source>
</evidence>
<feature type="transmembrane region" description="Helical" evidence="1">
    <location>
        <begin position="69"/>
        <end position="92"/>
    </location>
</feature>
<comment type="caution">
    <text evidence="2">The sequence shown here is derived from an EMBL/GenBank/DDBJ whole genome shotgun (WGS) entry which is preliminary data.</text>
</comment>
<evidence type="ECO:0000313" key="3">
    <source>
        <dbReference type="Proteomes" id="UP001205612"/>
    </source>
</evidence>
<keyword evidence="1" id="KW-0472">Membrane</keyword>